<name>A0ABQ3U7K0_STRHY</name>
<gene>
    <name evidence="7" type="ORF">TPA0910_57990</name>
</gene>
<evidence type="ECO:0000256" key="1">
    <source>
        <dbReference type="ARBA" id="ARBA00023015"/>
    </source>
</evidence>
<protein>
    <recommendedName>
        <fullName evidence="6">HTH tetR-type domain-containing protein</fullName>
    </recommendedName>
</protein>
<feature type="compositionally biased region" description="Low complexity" evidence="5">
    <location>
        <begin position="151"/>
        <end position="163"/>
    </location>
</feature>
<dbReference type="SUPFAM" id="SSF46689">
    <property type="entry name" value="Homeodomain-like"/>
    <property type="match status" value="1"/>
</dbReference>
<evidence type="ECO:0000259" key="6">
    <source>
        <dbReference type="PROSITE" id="PS50977"/>
    </source>
</evidence>
<evidence type="ECO:0000256" key="4">
    <source>
        <dbReference type="PROSITE-ProRule" id="PRU00335"/>
    </source>
</evidence>
<comment type="caution">
    <text evidence="7">The sequence shown here is derived from an EMBL/GenBank/DDBJ whole genome shotgun (WGS) entry which is preliminary data.</text>
</comment>
<keyword evidence="1" id="KW-0805">Transcription regulation</keyword>
<keyword evidence="8" id="KW-1185">Reference proteome</keyword>
<dbReference type="PANTHER" id="PTHR30055">
    <property type="entry name" value="HTH-TYPE TRANSCRIPTIONAL REGULATOR RUTR"/>
    <property type="match status" value="1"/>
</dbReference>
<feature type="DNA-binding region" description="H-T-H motif" evidence="4">
    <location>
        <begin position="195"/>
        <end position="214"/>
    </location>
</feature>
<evidence type="ECO:0000313" key="7">
    <source>
        <dbReference type="EMBL" id="GHJ31366.1"/>
    </source>
</evidence>
<evidence type="ECO:0000256" key="3">
    <source>
        <dbReference type="ARBA" id="ARBA00023163"/>
    </source>
</evidence>
<feature type="compositionally biased region" description="Low complexity" evidence="5">
    <location>
        <begin position="39"/>
        <end position="54"/>
    </location>
</feature>
<sequence length="397" mass="41560">MTTGSGTASAPPEATPSAEASAAAPSTAEGPADERRADAQPAPRPADAQPIDAQTDNAQPADTLPAPRPADAPSPGARPLDARPDARSSDAQSSGTQASTTQPSGAQASTTQPSGAQASATQPRDVPTPDVPTPDAQPRDDPTPSVPTPDAQAPGAQPPGARRGSYRRLSVEARRAELLAAALDLFAHRAPEDVSLDDVASAAGASRPLVYRYFPGGKQQLYEAALRSAADELERCFEEPRSGPLSGRLGRVLDRYLAFVDEHDAGFSALLQSGSVVETSRTNAIVDEVRRAAAEQILLHLAVKKPGARLRMMVRTWITAVEAASLIWLDEEKQPPVAELRDWLVDHFVALLTATAATDPQADRVIRAALAMESAEGPVGRLARRVVPALGEAGHLL</sequence>
<accession>A0ABQ3U7K0</accession>
<feature type="region of interest" description="Disordered" evidence="5">
    <location>
        <begin position="1"/>
        <end position="167"/>
    </location>
</feature>
<feature type="domain" description="HTH tetR-type" evidence="6">
    <location>
        <begin position="172"/>
        <end position="232"/>
    </location>
</feature>
<feature type="compositionally biased region" description="Polar residues" evidence="5">
    <location>
        <begin position="89"/>
        <end position="120"/>
    </location>
</feature>
<evidence type="ECO:0000256" key="5">
    <source>
        <dbReference type="SAM" id="MobiDB-lite"/>
    </source>
</evidence>
<evidence type="ECO:0000256" key="2">
    <source>
        <dbReference type="ARBA" id="ARBA00023125"/>
    </source>
</evidence>
<dbReference type="InterPro" id="IPR054129">
    <property type="entry name" value="DesT_TetR_C"/>
</dbReference>
<reference evidence="7" key="1">
    <citation type="submission" date="2024-05" db="EMBL/GenBank/DDBJ databases">
        <title>Whole genome shotgun sequence of Streptomyces hygroscopicus NBRC 113678.</title>
        <authorList>
            <person name="Komaki H."/>
            <person name="Tamura T."/>
        </authorList>
    </citation>
    <scope>NUCLEOTIDE SEQUENCE</scope>
    <source>
        <strain evidence="7">N11-34</strain>
    </source>
</reference>
<proteinExistence type="predicted"/>
<dbReference type="InterPro" id="IPR001647">
    <property type="entry name" value="HTH_TetR"/>
</dbReference>
<keyword evidence="2 4" id="KW-0238">DNA-binding</keyword>
<evidence type="ECO:0000313" key="8">
    <source>
        <dbReference type="Proteomes" id="UP001054854"/>
    </source>
</evidence>
<dbReference type="Proteomes" id="UP001054854">
    <property type="component" value="Unassembled WGS sequence"/>
</dbReference>
<dbReference type="Gene3D" id="1.10.357.10">
    <property type="entry name" value="Tetracycline Repressor, domain 2"/>
    <property type="match status" value="1"/>
</dbReference>
<dbReference type="PROSITE" id="PS50977">
    <property type="entry name" value="HTH_TETR_2"/>
    <property type="match status" value="1"/>
</dbReference>
<keyword evidence="3" id="KW-0804">Transcription</keyword>
<dbReference type="Pfam" id="PF00440">
    <property type="entry name" value="TetR_N"/>
    <property type="match status" value="1"/>
</dbReference>
<dbReference type="InterPro" id="IPR009057">
    <property type="entry name" value="Homeodomain-like_sf"/>
</dbReference>
<dbReference type="EMBL" id="BNEK01000005">
    <property type="protein sequence ID" value="GHJ31366.1"/>
    <property type="molecule type" value="Genomic_DNA"/>
</dbReference>
<organism evidence="7 8">
    <name type="scientific">Streptomyces hygroscopicus</name>
    <dbReference type="NCBI Taxonomy" id="1912"/>
    <lineage>
        <taxon>Bacteria</taxon>
        <taxon>Bacillati</taxon>
        <taxon>Actinomycetota</taxon>
        <taxon>Actinomycetes</taxon>
        <taxon>Kitasatosporales</taxon>
        <taxon>Streptomycetaceae</taxon>
        <taxon>Streptomyces</taxon>
        <taxon>Streptomyces violaceusniger group</taxon>
    </lineage>
</organism>
<dbReference type="Pfam" id="PF21943">
    <property type="entry name" value="TetR_C_46"/>
    <property type="match status" value="1"/>
</dbReference>
<dbReference type="PANTHER" id="PTHR30055:SF174">
    <property type="entry name" value="TRANSCRIPTIONAL REGULATORY PROTEIN (PROBABLY TETR-FAMILY)-RELATED"/>
    <property type="match status" value="1"/>
</dbReference>
<dbReference type="InterPro" id="IPR050109">
    <property type="entry name" value="HTH-type_TetR-like_transc_reg"/>
</dbReference>
<feature type="compositionally biased region" description="Low complexity" evidence="5">
    <location>
        <begin position="1"/>
        <end position="30"/>
    </location>
</feature>